<dbReference type="SUPFAM" id="SSF141371">
    <property type="entry name" value="PilZ domain-like"/>
    <property type="match status" value="1"/>
</dbReference>
<gene>
    <name evidence="2" type="ORF">MAIT1_02274</name>
</gene>
<reference evidence="2 3" key="1">
    <citation type="journal article" date="2016" name="BMC Genomics">
        <title>Combined genomic and structural analyses of a cultured magnetotactic bacterium reveals its niche adaptation to a dynamic environment.</title>
        <authorList>
            <person name="Araujo A.C."/>
            <person name="Morillo V."/>
            <person name="Cypriano J."/>
            <person name="Teixeira L.C."/>
            <person name="Leao P."/>
            <person name="Lyra S."/>
            <person name="Almeida L.G."/>
            <person name="Bazylinski D.A."/>
            <person name="Vasconcellos A.T."/>
            <person name="Abreu F."/>
            <person name="Lins U."/>
        </authorList>
    </citation>
    <scope>NUCLEOTIDE SEQUENCE [LARGE SCALE GENOMIC DNA]</scope>
    <source>
        <strain evidence="2 3">IT-1</strain>
    </source>
</reference>
<feature type="domain" description="PilZ" evidence="1">
    <location>
        <begin position="264"/>
        <end position="365"/>
    </location>
</feature>
<sequence length="383" mass="43471">MNAMDQSEQSLQALKPFFKQYVKIFVRHFFHQLKMLRGESSVNKEMAPAVGYLYYRHFYPGMELKRLPDLTPNLEQAYQKFMRDSTLISLVLKEMQKDLEAFQQRNVQRRRHAFQLFLETALTHAGASADESEALVDTFKHQGDAEASGISAEEEAQAVRDERSIIERLVDMQSAKAELLLFNMYQDVPISYEATILDVTPDANKARLKIHRFQSVIVADDRFTYIKHPDLPEPVRAELVTLNREKHEAIFTDFQFAVLGMDERTHIRVRPPKPTPVTLTTTSGRLVTDLLDVSVNGLGVMVDKKSTPLENGQSVDVSLSLEQGQKLSLNGMVVAVKPQDNGGHFLGVALTPDTNAEVFISQYVYQRQAEVVRKLQQKAMSLV</sequence>
<dbReference type="Proteomes" id="UP000194003">
    <property type="component" value="Unassembled WGS sequence"/>
</dbReference>
<protein>
    <submittedName>
        <fullName evidence="2">Putative type IV pilus assembly PilZ</fullName>
    </submittedName>
</protein>
<dbReference type="GO" id="GO:0035438">
    <property type="term" value="F:cyclic-di-GMP binding"/>
    <property type="evidence" value="ECO:0007669"/>
    <property type="project" value="InterPro"/>
</dbReference>
<dbReference type="AlphaFoldDB" id="A0A1Y2K2H1"/>
<comment type="caution">
    <text evidence="2">The sequence shown here is derived from an EMBL/GenBank/DDBJ whole genome shotgun (WGS) entry which is preliminary data.</text>
</comment>
<proteinExistence type="predicted"/>
<accession>A0A1Y2K2H1</accession>
<dbReference type="STRING" id="1434232.MAIT1_02274"/>
<dbReference type="Pfam" id="PF07238">
    <property type="entry name" value="PilZ"/>
    <property type="match status" value="1"/>
</dbReference>
<evidence type="ECO:0000313" key="2">
    <source>
        <dbReference type="EMBL" id="OSM02172.1"/>
    </source>
</evidence>
<evidence type="ECO:0000259" key="1">
    <source>
        <dbReference type="Pfam" id="PF07238"/>
    </source>
</evidence>
<dbReference type="InterPro" id="IPR009875">
    <property type="entry name" value="PilZ_domain"/>
</dbReference>
<dbReference type="Gene3D" id="2.40.10.220">
    <property type="entry name" value="predicted glycosyltransferase like domains"/>
    <property type="match status" value="1"/>
</dbReference>
<evidence type="ECO:0000313" key="3">
    <source>
        <dbReference type="Proteomes" id="UP000194003"/>
    </source>
</evidence>
<organism evidence="2 3">
    <name type="scientific">Magnetofaba australis IT-1</name>
    <dbReference type="NCBI Taxonomy" id="1434232"/>
    <lineage>
        <taxon>Bacteria</taxon>
        <taxon>Pseudomonadati</taxon>
        <taxon>Pseudomonadota</taxon>
        <taxon>Magnetococcia</taxon>
        <taxon>Magnetococcales</taxon>
        <taxon>Magnetococcaceae</taxon>
        <taxon>Magnetofaba</taxon>
    </lineage>
</organism>
<keyword evidence="3" id="KW-1185">Reference proteome</keyword>
<name>A0A1Y2K2H1_9PROT</name>
<dbReference type="EMBL" id="LVJN01000020">
    <property type="protein sequence ID" value="OSM02172.1"/>
    <property type="molecule type" value="Genomic_DNA"/>
</dbReference>